<feature type="compositionally biased region" description="Low complexity" evidence="1">
    <location>
        <begin position="209"/>
        <end position="219"/>
    </location>
</feature>
<dbReference type="Gene3D" id="2.60.40.3050">
    <property type="match status" value="1"/>
</dbReference>
<evidence type="ECO:0000256" key="3">
    <source>
        <dbReference type="SAM" id="SignalP"/>
    </source>
</evidence>
<dbReference type="Pfam" id="PF24547">
    <property type="entry name" value="DUF7601"/>
    <property type="match status" value="1"/>
</dbReference>
<feature type="chain" id="PRO_5004635741" description="DUF7601 domain-containing protein" evidence="3">
    <location>
        <begin position="30"/>
        <end position="390"/>
    </location>
</feature>
<reference evidence="5 6" key="1">
    <citation type="submission" date="2013-08" db="EMBL/GenBank/DDBJ databases">
        <authorList>
            <person name="Durkin A.S."/>
            <person name="Haft D.R."/>
            <person name="McCorrison J."/>
            <person name="Torralba M."/>
            <person name="Gillis M."/>
            <person name="Haft D.H."/>
            <person name="Methe B."/>
            <person name="Sutton G."/>
            <person name="Nelson K.E."/>
        </authorList>
    </citation>
    <scope>NUCLEOTIDE SEQUENCE [LARGE SCALE GENOMIC DNA]</scope>
    <source>
        <strain evidence="5 6">F0195</strain>
    </source>
</reference>
<evidence type="ECO:0000256" key="1">
    <source>
        <dbReference type="SAM" id="MobiDB-lite"/>
    </source>
</evidence>
<gene>
    <name evidence="5" type="ORF">HMPREF1316_1193</name>
</gene>
<accession>U2TJF5</accession>
<keyword evidence="2" id="KW-0472">Membrane</keyword>
<feature type="domain" description="DUF7601" evidence="4">
    <location>
        <begin position="219"/>
        <end position="352"/>
    </location>
</feature>
<evidence type="ECO:0000256" key="2">
    <source>
        <dbReference type="SAM" id="Phobius"/>
    </source>
</evidence>
<feature type="transmembrane region" description="Helical" evidence="2">
    <location>
        <begin position="365"/>
        <end position="384"/>
    </location>
</feature>
<dbReference type="eggNOG" id="ENOG5032W5D">
    <property type="taxonomic scope" value="Bacteria"/>
</dbReference>
<dbReference type="RefSeq" id="WP_021727091.1">
    <property type="nucleotide sequence ID" value="NZ_AWEZ01000067.1"/>
</dbReference>
<proteinExistence type="predicted"/>
<evidence type="ECO:0000313" key="6">
    <source>
        <dbReference type="Proteomes" id="UP000016638"/>
    </source>
</evidence>
<dbReference type="OrthoDB" id="3191594at2"/>
<organism evidence="5 6">
    <name type="scientific">Olsenella profusa F0195</name>
    <dbReference type="NCBI Taxonomy" id="1125712"/>
    <lineage>
        <taxon>Bacteria</taxon>
        <taxon>Bacillati</taxon>
        <taxon>Actinomycetota</taxon>
        <taxon>Coriobacteriia</taxon>
        <taxon>Coriobacteriales</taxon>
        <taxon>Atopobiaceae</taxon>
        <taxon>Olsenella</taxon>
    </lineage>
</organism>
<dbReference type="Gene3D" id="2.60.40.1140">
    <property type="entry name" value="Collagen-binding surface protein Cna, B-type domain"/>
    <property type="match status" value="1"/>
</dbReference>
<feature type="region of interest" description="Disordered" evidence="1">
    <location>
        <begin position="173"/>
        <end position="219"/>
    </location>
</feature>
<evidence type="ECO:0000313" key="5">
    <source>
        <dbReference type="EMBL" id="ERL06318.1"/>
    </source>
</evidence>
<feature type="signal peptide" evidence="3">
    <location>
        <begin position="1"/>
        <end position="29"/>
    </location>
</feature>
<name>U2TJF5_9ACTN</name>
<keyword evidence="3" id="KW-0732">Signal</keyword>
<evidence type="ECO:0000259" key="4">
    <source>
        <dbReference type="Pfam" id="PF24547"/>
    </source>
</evidence>
<dbReference type="EMBL" id="AWEZ01000067">
    <property type="protein sequence ID" value="ERL06318.1"/>
    <property type="molecule type" value="Genomic_DNA"/>
</dbReference>
<dbReference type="InterPro" id="IPR038174">
    <property type="entry name" value="Strep_pil_link_sf"/>
</dbReference>
<protein>
    <recommendedName>
        <fullName evidence="4">DUF7601 domain-containing protein</fullName>
    </recommendedName>
</protein>
<keyword evidence="6" id="KW-1185">Reference proteome</keyword>
<dbReference type="PATRIC" id="fig|1125712.3.peg.2195"/>
<dbReference type="InterPro" id="IPR055382">
    <property type="entry name" value="DUF7601"/>
</dbReference>
<dbReference type="AlphaFoldDB" id="U2TJF5"/>
<dbReference type="STRING" id="1125712.HMPREF1316_1193"/>
<keyword evidence="2" id="KW-0812">Transmembrane</keyword>
<comment type="caution">
    <text evidence="5">The sequence shown here is derived from an EMBL/GenBank/DDBJ whole genome shotgun (WGS) entry which is preliminary data.</text>
</comment>
<sequence>MRKSRRWTALALVMALAAAAFGFASPAFAADAAKVPQVRKTLQMNEGSTVTATFSYTITPKALSTGNGSEQTYTDGPAATVEDITLSDATSTANNTGTGAIKFGGATDASNFTHAGVYAWTIKENQSVTNGPSNGEFQFDGQTYTLIATVVPKDGGGFQFGAVVVAKGDVATTTNDDKVSGDTIPFDQNKYTENTNDQPDNPNPDNPDNPDNPNHPNTNLVVTKTVTGAQGDKSKQFAFTVTFTAPSVLPAGKTAADVLNAINPVVKGGATITDAGTVAAGATSRTITFTAADAQGVTFANLLVGTKYEISEASVDGYTQSYAAVANGNNVTTQQGVLVGEKTNTGTMTNKYQDITPTGLIVNNLPFVLMGAVAVAGMVLYGTAKRKLER</sequence>
<keyword evidence="2" id="KW-1133">Transmembrane helix</keyword>
<dbReference type="Proteomes" id="UP000016638">
    <property type="component" value="Unassembled WGS sequence"/>
</dbReference>